<name>A0A371D2C5_9APHY</name>
<evidence type="ECO:0000313" key="3">
    <source>
        <dbReference type="Proteomes" id="UP000256964"/>
    </source>
</evidence>
<feature type="transmembrane region" description="Helical" evidence="1">
    <location>
        <begin position="52"/>
        <end position="74"/>
    </location>
</feature>
<keyword evidence="1" id="KW-0472">Membrane</keyword>
<proteinExistence type="predicted"/>
<organism evidence="2 3">
    <name type="scientific">Lentinus brumalis</name>
    <dbReference type="NCBI Taxonomy" id="2498619"/>
    <lineage>
        <taxon>Eukaryota</taxon>
        <taxon>Fungi</taxon>
        <taxon>Dikarya</taxon>
        <taxon>Basidiomycota</taxon>
        <taxon>Agaricomycotina</taxon>
        <taxon>Agaricomycetes</taxon>
        <taxon>Polyporales</taxon>
        <taxon>Polyporaceae</taxon>
        <taxon>Lentinus</taxon>
    </lineage>
</organism>
<gene>
    <name evidence="2" type="ORF">OH76DRAFT_1485359</name>
</gene>
<keyword evidence="1" id="KW-0812">Transmembrane</keyword>
<dbReference type="Proteomes" id="UP000256964">
    <property type="component" value="Unassembled WGS sequence"/>
</dbReference>
<keyword evidence="3" id="KW-1185">Reference proteome</keyword>
<protein>
    <submittedName>
        <fullName evidence="2">Uncharacterized protein</fullName>
    </submittedName>
</protein>
<evidence type="ECO:0000313" key="2">
    <source>
        <dbReference type="EMBL" id="RDX46673.1"/>
    </source>
</evidence>
<dbReference type="OrthoDB" id="430293at2759"/>
<sequence>MQDFNLRRLREEIDQARKKAESEADRMHRKLRSQWDDWLSRPTTREQLPVEAFIASGVVSTALVVLAFVTVRYFHRVPNADWITLDMLRGRRLMKGYVTNAAPLSSARPLHRMRRGASHFVQMSV</sequence>
<dbReference type="AlphaFoldDB" id="A0A371D2C5"/>
<accession>A0A371D2C5</accession>
<keyword evidence="1" id="KW-1133">Transmembrane helix</keyword>
<reference evidence="2 3" key="1">
    <citation type="journal article" date="2018" name="Biotechnol. Biofuels">
        <title>Integrative visual omics of the white-rot fungus Polyporus brumalis exposes the biotechnological potential of its oxidative enzymes for delignifying raw plant biomass.</title>
        <authorList>
            <person name="Miyauchi S."/>
            <person name="Rancon A."/>
            <person name="Drula E."/>
            <person name="Hage H."/>
            <person name="Chaduli D."/>
            <person name="Favel A."/>
            <person name="Grisel S."/>
            <person name="Henrissat B."/>
            <person name="Herpoel-Gimbert I."/>
            <person name="Ruiz-Duenas F.J."/>
            <person name="Chevret D."/>
            <person name="Hainaut M."/>
            <person name="Lin J."/>
            <person name="Wang M."/>
            <person name="Pangilinan J."/>
            <person name="Lipzen A."/>
            <person name="Lesage-Meessen L."/>
            <person name="Navarro D."/>
            <person name="Riley R."/>
            <person name="Grigoriev I.V."/>
            <person name="Zhou S."/>
            <person name="Raouche S."/>
            <person name="Rosso M.N."/>
        </authorList>
    </citation>
    <scope>NUCLEOTIDE SEQUENCE [LARGE SCALE GENOMIC DNA]</scope>
    <source>
        <strain evidence="2 3">BRFM 1820</strain>
    </source>
</reference>
<dbReference type="EMBL" id="KZ857425">
    <property type="protein sequence ID" value="RDX46673.1"/>
    <property type="molecule type" value="Genomic_DNA"/>
</dbReference>
<evidence type="ECO:0000256" key="1">
    <source>
        <dbReference type="SAM" id="Phobius"/>
    </source>
</evidence>